<keyword evidence="3" id="KW-1185">Reference proteome</keyword>
<name>A0A2U1ZWU4_9MICO</name>
<evidence type="ECO:0000313" key="3">
    <source>
        <dbReference type="Proteomes" id="UP000245166"/>
    </source>
</evidence>
<accession>A0A2U1ZWU4</accession>
<evidence type="ECO:0000313" key="2">
    <source>
        <dbReference type="EMBL" id="PWD51413.1"/>
    </source>
</evidence>
<comment type="caution">
    <text evidence="2">The sequence shown here is derived from an EMBL/GenBank/DDBJ whole genome shotgun (WGS) entry which is preliminary data.</text>
</comment>
<dbReference type="InterPro" id="IPR024344">
    <property type="entry name" value="MDMPI_metal-binding"/>
</dbReference>
<dbReference type="Pfam" id="PF11716">
    <property type="entry name" value="MDMPI_N"/>
    <property type="match status" value="1"/>
</dbReference>
<dbReference type="OrthoDB" id="154293at2"/>
<gene>
    <name evidence="2" type="ORF">C8046_12870</name>
</gene>
<dbReference type="SUPFAM" id="SSF109854">
    <property type="entry name" value="DinB/YfiT-like putative metalloenzymes"/>
    <property type="match status" value="1"/>
</dbReference>
<reference evidence="2 3" key="1">
    <citation type="submission" date="2018-03" db="EMBL/GenBank/DDBJ databases">
        <title>Genome assembly of novel Miniimonas species PCH200.</title>
        <authorList>
            <person name="Thakur V."/>
            <person name="Kumar V."/>
            <person name="Singh D."/>
        </authorList>
    </citation>
    <scope>NUCLEOTIDE SEQUENCE [LARGE SCALE GENOMIC DNA]</scope>
    <source>
        <strain evidence="2 3">PCH200</strain>
    </source>
</reference>
<proteinExistence type="predicted"/>
<dbReference type="RefSeq" id="WP_109229794.1">
    <property type="nucleotide sequence ID" value="NZ_PYHR01000002.1"/>
</dbReference>
<dbReference type="EMBL" id="PYHR01000002">
    <property type="protein sequence ID" value="PWD51413.1"/>
    <property type="molecule type" value="Genomic_DNA"/>
</dbReference>
<dbReference type="AlphaFoldDB" id="A0A2U1ZWU4"/>
<feature type="domain" description="Mycothiol-dependent maleylpyruvate isomerase metal-binding" evidence="1">
    <location>
        <begin position="10"/>
        <end position="110"/>
    </location>
</feature>
<dbReference type="Proteomes" id="UP000245166">
    <property type="component" value="Unassembled WGS sequence"/>
</dbReference>
<dbReference type="GO" id="GO:0046872">
    <property type="term" value="F:metal ion binding"/>
    <property type="evidence" value="ECO:0007669"/>
    <property type="project" value="InterPro"/>
</dbReference>
<sequence length="212" mass="22651">MTPDLPGLYADAVERVATLAAGVDERVGRRAVPATPAWTVHDLLGHLAGAATDVVDGRLDGSPGRSWTNRQVVERRSRTTAELASELRASAGRMPAGTLTAAGPTPVWDLLTHEADLREALDLPRAPAATWELLLPLVVAVIGGRPRVRGFEVRTTQASWRVGVPTALVTLDGDDYELLRILFSRRSTEQIARVSDGVGLLEPVALFGPRAA</sequence>
<protein>
    <recommendedName>
        <fullName evidence="1">Mycothiol-dependent maleylpyruvate isomerase metal-binding domain-containing protein</fullName>
    </recommendedName>
</protein>
<organism evidence="2 3">
    <name type="scientific">Serinibacter arcticus</name>
    <dbReference type="NCBI Taxonomy" id="1655435"/>
    <lineage>
        <taxon>Bacteria</taxon>
        <taxon>Bacillati</taxon>
        <taxon>Actinomycetota</taxon>
        <taxon>Actinomycetes</taxon>
        <taxon>Micrococcales</taxon>
        <taxon>Beutenbergiaceae</taxon>
        <taxon>Serinibacter</taxon>
    </lineage>
</organism>
<evidence type="ECO:0000259" key="1">
    <source>
        <dbReference type="Pfam" id="PF11716"/>
    </source>
</evidence>
<dbReference type="InterPro" id="IPR034660">
    <property type="entry name" value="DinB/YfiT-like"/>
</dbReference>